<evidence type="ECO:0000256" key="2">
    <source>
        <dbReference type="ARBA" id="ARBA00023043"/>
    </source>
</evidence>
<dbReference type="InterPro" id="IPR013088">
    <property type="entry name" value="Znf_NHR/GATA"/>
</dbReference>
<organism evidence="5 6">
    <name type="scientific">Batrachochytrium dendrobatidis (strain JEL423)</name>
    <dbReference type="NCBI Taxonomy" id="403673"/>
    <lineage>
        <taxon>Eukaryota</taxon>
        <taxon>Fungi</taxon>
        <taxon>Fungi incertae sedis</taxon>
        <taxon>Chytridiomycota</taxon>
        <taxon>Chytridiomycota incertae sedis</taxon>
        <taxon>Chytridiomycetes</taxon>
        <taxon>Rhizophydiales</taxon>
        <taxon>Rhizophydiales incertae sedis</taxon>
        <taxon>Batrachochytrium</taxon>
    </lineage>
</organism>
<dbReference type="InterPro" id="IPR003163">
    <property type="entry name" value="Tscrpt_reg_HTH_APSES-type"/>
</dbReference>
<reference evidence="5 6" key="2">
    <citation type="submission" date="2016-05" db="EMBL/GenBank/DDBJ databases">
        <title>Lineage-specific infection strategies underlie the spectrum of fungal disease in amphibians.</title>
        <authorList>
            <person name="Cuomo C.A."/>
            <person name="Farrer R.A."/>
            <person name="James T."/>
            <person name="Longcore J."/>
            <person name="Birren B."/>
        </authorList>
    </citation>
    <scope>NUCLEOTIDE SEQUENCE [LARGE SCALE GENOMIC DNA]</scope>
    <source>
        <strain evidence="5 6">JEL423</strain>
    </source>
</reference>
<evidence type="ECO:0000256" key="1">
    <source>
        <dbReference type="ARBA" id="ARBA00022737"/>
    </source>
</evidence>
<evidence type="ECO:0000313" key="5">
    <source>
        <dbReference type="EMBL" id="OAJ39376.1"/>
    </source>
</evidence>
<dbReference type="PANTHER" id="PTHR43828">
    <property type="entry name" value="ASPARAGINASE"/>
    <property type="match status" value="1"/>
</dbReference>
<dbReference type="Proteomes" id="UP000077115">
    <property type="component" value="Unassembled WGS sequence"/>
</dbReference>
<evidence type="ECO:0000259" key="4">
    <source>
        <dbReference type="PROSITE" id="PS51299"/>
    </source>
</evidence>
<dbReference type="GO" id="GO:0033309">
    <property type="term" value="C:SBF transcription complex"/>
    <property type="evidence" value="ECO:0007669"/>
    <property type="project" value="TreeGrafter"/>
</dbReference>
<dbReference type="Gene3D" id="3.10.260.10">
    <property type="entry name" value="Transcription regulator HTH, APSES-type DNA-binding domain"/>
    <property type="match status" value="1"/>
</dbReference>
<keyword evidence="2" id="KW-0040">ANK repeat</keyword>
<dbReference type="PANTHER" id="PTHR43828:SF3">
    <property type="entry name" value="CHROMO DOMAIN-CONTAINING PROTEIN"/>
    <property type="match status" value="1"/>
</dbReference>
<feature type="compositionally biased region" description="Low complexity" evidence="3">
    <location>
        <begin position="272"/>
        <end position="281"/>
    </location>
</feature>
<name>A0A177WHW4_BATDL</name>
<sequence>MKNSVAQIDASASNAAACTADAGLENDGIKQSDAAATVISPDNDTDNFPLVSSADTLSATVKGELADPPAAADVEPLAQVADFAASKIDVTLAAANASPTTITSASTIPTVVNSEDINHTPTTRLTAKHSLSATSKAPKSQSTKKAAPIPVAAPIVRSACYSGVIVYELKAKNGVPVMRRKHDAFVNATQILRAAGLPKPARTKVLEKDISMGPHEKIQGGYAGFQGTWVPLDSAIMLAETYKMWDELQPLLEYDVDSGEAEKHVVSKTKRSTTSATTGSALRREARRESASFSSGSEAGDNERPRQTPSRLPRHVPTPPTSARSPRLRRKRLFSVETVDEDDEMHSRRTGLSTNGATTRGSTVPTRSGTSTPRGTAGGRVPATPKRFTSHITSSHLNTFSHTDDYDRMHDAIMFPEEDDEFDLHQEELEDRKRARMSSRRVCELCGTKETLRWRHGPSKKRSLCNTCGIKWGSGRHSSSYSTGPYGTMQTTIASTLAQPSPAFGAEAEFTSNLSDLTSNFDSEEIADLQEGSIVQKLSQEVRDLKHKLKEMQQGQRQLRLLLLEANIDDRDIDRGFRKVIHAAKRLRASDDYIDKEENENDEAYEWNVNGSAYLVQQPQENGAEADESAKTMPLPSVTIARLFGNESERDRQHELLLIGRFVRAVRRNKTRIHNRIQSMRLPIQSYRR</sequence>
<dbReference type="OrthoDB" id="6718656at2759"/>
<dbReference type="GO" id="GO:0030907">
    <property type="term" value="C:MBF transcription complex"/>
    <property type="evidence" value="ECO:0007669"/>
    <property type="project" value="TreeGrafter"/>
</dbReference>
<dbReference type="InterPro" id="IPR018004">
    <property type="entry name" value="KilA/APSES_HTH"/>
</dbReference>
<dbReference type="Gene3D" id="3.30.50.10">
    <property type="entry name" value="Erythroid Transcription Factor GATA-1, subunit A"/>
    <property type="match status" value="1"/>
</dbReference>
<feature type="compositionally biased region" description="Polar residues" evidence="3">
    <location>
        <begin position="350"/>
        <end position="374"/>
    </location>
</feature>
<protein>
    <recommendedName>
        <fullName evidence="4">HTH APSES-type domain-containing protein</fullName>
    </recommendedName>
</protein>
<dbReference type="InterPro" id="IPR051642">
    <property type="entry name" value="SWI6-like"/>
</dbReference>
<evidence type="ECO:0000313" key="6">
    <source>
        <dbReference type="Proteomes" id="UP000077115"/>
    </source>
</evidence>
<dbReference type="SMART" id="SM00401">
    <property type="entry name" value="ZnF_GATA"/>
    <property type="match status" value="1"/>
</dbReference>
<dbReference type="GO" id="GO:0008270">
    <property type="term" value="F:zinc ion binding"/>
    <property type="evidence" value="ECO:0007669"/>
    <property type="project" value="InterPro"/>
</dbReference>
<accession>A0A177WHW4</accession>
<dbReference type="SUPFAM" id="SSF57716">
    <property type="entry name" value="Glucocorticoid receptor-like (DNA-binding domain)"/>
    <property type="match status" value="1"/>
</dbReference>
<dbReference type="CDD" id="cd00202">
    <property type="entry name" value="ZnF_GATA"/>
    <property type="match status" value="1"/>
</dbReference>
<dbReference type="GO" id="GO:0043565">
    <property type="term" value="F:sequence-specific DNA binding"/>
    <property type="evidence" value="ECO:0007669"/>
    <property type="project" value="InterPro"/>
</dbReference>
<reference evidence="5 6" key="1">
    <citation type="submission" date="2006-10" db="EMBL/GenBank/DDBJ databases">
        <title>The Genome Sequence of Batrachochytrium dendrobatidis JEL423.</title>
        <authorList>
            <consortium name="The Broad Institute Genome Sequencing Platform"/>
            <person name="Birren B."/>
            <person name="Lander E."/>
            <person name="Galagan J."/>
            <person name="Cuomo C."/>
            <person name="Devon K."/>
            <person name="Jaffe D."/>
            <person name="Butler J."/>
            <person name="Alvarez P."/>
            <person name="Gnerre S."/>
            <person name="Grabherr M."/>
            <person name="Kleber M."/>
            <person name="Mauceli E."/>
            <person name="Brockman W."/>
            <person name="Young S."/>
            <person name="LaButti K."/>
            <person name="Sykes S."/>
            <person name="DeCaprio D."/>
            <person name="Crawford M."/>
            <person name="Koehrsen M."/>
            <person name="Engels R."/>
            <person name="Montgomery P."/>
            <person name="Pearson M."/>
            <person name="Howarth C."/>
            <person name="Larson L."/>
            <person name="White J."/>
            <person name="O'Leary S."/>
            <person name="Kodira C."/>
            <person name="Zeng Q."/>
            <person name="Yandava C."/>
            <person name="Alvarado L."/>
            <person name="Longcore J."/>
            <person name="James T."/>
        </authorList>
    </citation>
    <scope>NUCLEOTIDE SEQUENCE [LARGE SCALE GENOMIC DNA]</scope>
    <source>
        <strain evidence="5 6">JEL423</strain>
    </source>
</reference>
<feature type="region of interest" description="Disordered" evidence="3">
    <location>
        <begin position="264"/>
        <end position="387"/>
    </location>
</feature>
<dbReference type="PROSITE" id="PS51299">
    <property type="entry name" value="HTH_APSES"/>
    <property type="match status" value="1"/>
</dbReference>
<evidence type="ECO:0000256" key="3">
    <source>
        <dbReference type="SAM" id="MobiDB-lite"/>
    </source>
</evidence>
<dbReference type="InterPro" id="IPR000679">
    <property type="entry name" value="Znf_GATA"/>
</dbReference>
<feature type="domain" description="HTH APSES-type" evidence="4">
    <location>
        <begin position="156"/>
        <end position="263"/>
    </location>
</feature>
<dbReference type="SUPFAM" id="SSF54616">
    <property type="entry name" value="DNA-binding domain of Mlu1-box binding protein MBP1"/>
    <property type="match status" value="1"/>
</dbReference>
<dbReference type="VEuPathDB" id="FungiDB:BDEG_23229"/>
<dbReference type="GO" id="GO:0000981">
    <property type="term" value="F:DNA-binding transcription factor activity, RNA polymerase II-specific"/>
    <property type="evidence" value="ECO:0007669"/>
    <property type="project" value="UniProtKB-ARBA"/>
</dbReference>
<proteinExistence type="predicted"/>
<dbReference type="SMART" id="SM01252">
    <property type="entry name" value="KilA-N"/>
    <property type="match status" value="1"/>
</dbReference>
<dbReference type="EMBL" id="DS022303">
    <property type="protein sequence ID" value="OAJ39376.1"/>
    <property type="molecule type" value="Genomic_DNA"/>
</dbReference>
<dbReference type="InterPro" id="IPR036887">
    <property type="entry name" value="HTH_APSES_sf"/>
</dbReference>
<dbReference type="AlphaFoldDB" id="A0A177WHW4"/>
<dbReference type="Pfam" id="PF00320">
    <property type="entry name" value="GATA"/>
    <property type="match status" value="1"/>
</dbReference>
<keyword evidence="1" id="KW-0677">Repeat</keyword>
<gene>
    <name evidence="5" type="ORF">BDEG_23229</name>
</gene>